<evidence type="ECO:0000313" key="3">
    <source>
        <dbReference type="Proteomes" id="UP000664357"/>
    </source>
</evidence>
<evidence type="ECO:0000313" key="2">
    <source>
        <dbReference type="EMBL" id="MEO1768864.1"/>
    </source>
</evidence>
<gene>
    <name evidence="2" type="ORF">JZO67_000803</name>
</gene>
<accession>A0ABV0EN29</accession>
<dbReference type="Pfam" id="PF01526">
    <property type="entry name" value="DDE_Tnp_Tn3"/>
    <property type="match status" value="1"/>
</dbReference>
<evidence type="ECO:0000259" key="1">
    <source>
        <dbReference type="Pfam" id="PF01526"/>
    </source>
</evidence>
<dbReference type="InterPro" id="IPR002513">
    <property type="entry name" value="Tn3_Tnp_DDE_dom"/>
</dbReference>
<dbReference type="EMBL" id="JAFREL020000001">
    <property type="protein sequence ID" value="MEO1768864.1"/>
    <property type="molecule type" value="Genomic_DNA"/>
</dbReference>
<reference evidence="2 3" key="1">
    <citation type="submission" date="2024-02" db="EMBL/GenBank/DDBJ databases">
        <title>The Genome Sequence of Enterococcus sp. DIV0159.</title>
        <authorList>
            <person name="Earl A."/>
            <person name="Manson A."/>
            <person name="Gilmore M."/>
            <person name="Sanders J."/>
            <person name="Shea T."/>
            <person name="Howe W."/>
            <person name="Livny J."/>
            <person name="Cuomo C."/>
            <person name="Neafsey D."/>
            <person name="Birren B."/>
        </authorList>
    </citation>
    <scope>NUCLEOTIDE SEQUENCE [LARGE SCALE GENOMIC DNA]</scope>
    <source>
        <strain evidence="2 3">665A</strain>
    </source>
</reference>
<name>A0ABV0EN29_9ENTE</name>
<dbReference type="Proteomes" id="UP000664357">
    <property type="component" value="Unassembled WGS sequence"/>
</dbReference>
<protein>
    <recommendedName>
        <fullName evidence="1">Tn3 transposase DDE domain-containing protein</fullName>
    </recommendedName>
</protein>
<comment type="caution">
    <text evidence="2">The sequence shown here is derived from an EMBL/GenBank/DDBJ whole genome shotgun (WGS) entry which is preliminary data.</text>
</comment>
<sequence>MVVSRTLRDSLYLLEGFLNHPSKLTPNQIMTDTAGYSNMIFGLFGLLGFQFSPRIANDKGNQLWRIDANAHYGELDALSQNPIIMELIYTH</sequence>
<keyword evidence="3" id="KW-1185">Reference proteome</keyword>
<feature type="domain" description="Tn3 transposase DDE" evidence="1">
    <location>
        <begin position="2"/>
        <end position="91"/>
    </location>
</feature>
<proteinExistence type="predicted"/>
<organism evidence="2 3">
    <name type="scientific">Candidatus Enterococcus ferrettii</name>
    <dbReference type="NCBI Taxonomy" id="2815324"/>
    <lineage>
        <taxon>Bacteria</taxon>
        <taxon>Bacillati</taxon>
        <taxon>Bacillota</taxon>
        <taxon>Bacilli</taxon>
        <taxon>Lactobacillales</taxon>
        <taxon>Enterococcaceae</taxon>
        <taxon>Enterococcus</taxon>
    </lineage>
</organism>